<dbReference type="EMBL" id="KV722399">
    <property type="protein sequence ID" value="OCH90731.1"/>
    <property type="molecule type" value="Genomic_DNA"/>
</dbReference>
<name>A0A8E2DL63_9APHY</name>
<protein>
    <recommendedName>
        <fullName evidence="3">Homeobox domain-containing protein</fullName>
    </recommendedName>
</protein>
<dbReference type="AlphaFoldDB" id="A0A8E2DL63"/>
<proteinExistence type="predicted"/>
<dbReference type="InterPro" id="IPR009057">
    <property type="entry name" value="Homeodomain-like_sf"/>
</dbReference>
<gene>
    <name evidence="1" type="ORF">OBBRIDRAFT_793046</name>
</gene>
<keyword evidence="2" id="KW-1185">Reference proteome</keyword>
<sequence length="112" mass="12578">MVDGHNGSRNVLPGAGRKLLTYYFNNVNPRPTDLEQHLLLGIIHTIPKGRWYTKHRVSSWFSQRRSRHGTQQSRVGHDSLAQVPTQFLLQELARRGVAAPDFVAGPPAMPTV</sequence>
<organism evidence="1 2">
    <name type="scientific">Obba rivulosa</name>
    <dbReference type="NCBI Taxonomy" id="1052685"/>
    <lineage>
        <taxon>Eukaryota</taxon>
        <taxon>Fungi</taxon>
        <taxon>Dikarya</taxon>
        <taxon>Basidiomycota</taxon>
        <taxon>Agaricomycotina</taxon>
        <taxon>Agaricomycetes</taxon>
        <taxon>Polyporales</taxon>
        <taxon>Gelatoporiaceae</taxon>
        <taxon>Obba</taxon>
    </lineage>
</organism>
<dbReference type="Proteomes" id="UP000250043">
    <property type="component" value="Unassembled WGS sequence"/>
</dbReference>
<evidence type="ECO:0000313" key="1">
    <source>
        <dbReference type="EMBL" id="OCH90731.1"/>
    </source>
</evidence>
<dbReference type="SUPFAM" id="SSF46689">
    <property type="entry name" value="Homeodomain-like"/>
    <property type="match status" value="1"/>
</dbReference>
<evidence type="ECO:0008006" key="3">
    <source>
        <dbReference type="Google" id="ProtNLM"/>
    </source>
</evidence>
<reference evidence="1 2" key="1">
    <citation type="submission" date="2016-07" db="EMBL/GenBank/DDBJ databases">
        <title>Draft genome of the white-rot fungus Obba rivulosa 3A-2.</title>
        <authorList>
            <consortium name="DOE Joint Genome Institute"/>
            <person name="Miettinen O."/>
            <person name="Riley R."/>
            <person name="Acob R."/>
            <person name="Barry K."/>
            <person name="Cullen D."/>
            <person name="De Vries R."/>
            <person name="Hainaut M."/>
            <person name="Hatakka A."/>
            <person name="Henrissat B."/>
            <person name="Hilden K."/>
            <person name="Kuo R."/>
            <person name="Labutti K."/>
            <person name="Lipzen A."/>
            <person name="Makela M.R."/>
            <person name="Sandor L."/>
            <person name="Spatafora J.W."/>
            <person name="Grigoriev I.V."/>
            <person name="Hibbett D.S."/>
        </authorList>
    </citation>
    <scope>NUCLEOTIDE SEQUENCE [LARGE SCALE GENOMIC DNA]</scope>
    <source>
        <strain evidence="1 2">3A-2</strain>
    </source>
</reference>
<dbReference type="OrthoDB" id="2814314at2759"/>
<accession>A0A8E2DL63</accession>
<evidence type="ECO:0000313" key="2">
    <source>
        <dbReference type="Proteomes" id="UP000250043"/>
    </source>
</evidence>